<reference evidence="3" key="1">
    <citation type="submission" date="2024-03" db="EMBL/GenBank/DDBJ databases">
        <authorList>
            <person name="Plomp N."/>
            <person name="Harmsen H.J."/>
        </authorList>
    </citation>
    <scope>NUCLEOTIDE SEQUENCE</scope>
    <source>
        <strain evidence="3">HTF-128</strain>
    </source>
</reference>
<sequence length="185" mass="21066">MEELKLYEGRPADCTGRLEKEIRTYDLLDKLGIQFWRTDHGWMKADTMEDCHVIDACLNATVCKNLFLCNRQKTNFYLLMMPGDKPFKTKELSHQLGIARLSFASPEDMEQYLDCTPGSSSIMGLANDTENKVQLLMDEDVKKGEYLGCHPCINTSSLKLRTADVLETFLPAVHHEPIFVQLTGE</sequence>
<evidence type="ECO:0000313" key="3">
    <source>
        <dbReference type="EMBL" id="MEJ5194617.1"/>
    </source>
</evidence>
<dbReference type="CDD" id="cd04335">
    <property type="entry name" value="PrdX_deacylase"/>
    <property type="match status" value="1"/>
</dbReference>
<dbReference type="InterPro" id="IPR040285">
    <property type="entry name" value="ProX/PRXD1"/>
</dbReference>
<dbReference type="PANTHER" id="PTHR31423:SF3">
    <property type="entry name" value="PROLYL-TRNA SYNTHETASE ASSOCIATED DOMAIN-CONTAINING PROTEIN 1-RELATED"/>
    <property type="match status" value="1"/>
</dbReference>
<dbReference type="Proteomes" id="UP001373196">
    <property type="component" value="Unassembled WGS sequence"/>
</dbReference>
<feature type="domain" description="YbaK/aminoacyl-tRNA synthetase-associated" evidence="2">
    <location>
        <begin position="45"/>
        <end position="166"/>
    </location>
</feature>
<gene>
    <name evidence="3" type="ORF">WF834_00250</name>
</gene>
<proteinExistence type="inferred from homology"/>
<dbReference type="InterPro" id="IPR007214">
    <property type="entry name" value="YbaK/aa-tRNA-synth-assoc-dom"/>
</dbReference>
<dbReference type="PANTHER" id="PTHR31423">
    <property type="entry name" value="YBAK DOMAIN-CONTAINING PROTEIN"/>
    <property type="match status" value="1"/>
</dbReference>
<dbReference type="EMBL" id="JBBFGL010000001">
    <property type="protein sequence ID" value="MEJ5194617.1"/>
    <property type="molecule type" value="Genomic_DNA"/>
</dbReference>
<dbReference type="Gene3D" id="3.90.960.10">
    <property type="entry name" value="YbaK/aminoacyl-tRNA synthetase-associated domain"/>
    <property type="match status" value="1"/>
</dbReference>
<name>A0AB35Y3F1_9FIRM</name>
<accession>A0AB35Y3F1</accession>
<evidence type="ECO:0000313" key="4">
    <source>
        <dbReference type="Proteomes" id="UP001373196"/>
    </source>
</evidence>
<comment type="caution">
    <text evidence="3">The sequence shown here is derived from an EMBL/GenBank/DDBJ whole genome shotgun (WGS) entry which is preliminary data.</text>
</comment>
<organism evidence="3 4">
    <name type="scientific">Faecalibacterium wellingii</name>
    <dbReference type="NCBI Taxonomy" id="2929491"/>
    <lineage>
        <taxon>Bacteria</taxon>
        <taxon>Bacillati</taxon>
        <taxon>Bacillota</taxon>
        <taxon>Clostridia</taxon>
        <taxon>Eubacteriales</taxon>
        <taxon>Oscillospiraceae</taxon>
        <taxon>Faecalibacterium</taxon>
    </lineage>
</organism>
<dbReference type="InterPro" id="IPR036754">
    <property type="entry name" value="YbaK/aa-tRNA-synt-asso_dom_sf"/>
</dbReference>
<protein>
    <submittedName>
        <fullName evidence="3">Prolyl-tRNA synthetase associated domain-containing protein</fullName>
    </submittedName>
</protein>
<dbReference type="Pfam" id="PF04073">
    <property type="entry name" value="tRNA_edit"/>
    <property type="match status" value="1"/>
</dbReference>
<evidence type="ECO:0000256" key="1">
    <source>
        <dbReference type="ARBA" id="ARBA00010201"/>
    </source>
</evidence>
<dbReference type="SUPFAM" id="SSF55826">
    <property type="entry name" value="YbaK/ProRS associated domain"/>
    <property type="match status" value="1"/>
</dbReference>
<comment type="similarity">
    <text evidence="1">Belongs to the PRORSD1 family.</text>
</comment>
<dbReference type="GO" id="GO:0002161">
    <property type="term" value="F:aminoacyl-tRNA deacylase activity"/>
    <property type="evidence" value="ECO:0007669"/>
    <property type="project" value="InterPro"/>
</dbReference>
<dbReference type="RefSeq" id="WP_339394433.1">
    <property type="nucleotide sequence ID" value="NZ_JBBFGL010000001.1"/>
</dbReference>
<evidence type="ECO:0000259" key="2">
    <source>
        <dbReference type="Pfam" id="PF04073"/>
    </source>
</evidence>
<dbReference type="AlphaFoldDB" id="A0AB35Y3F1"/>